<feature type="domain" description="DUF7768" evidence="1">
    <location>
        <begin position="32"/>
        <end position="127"/>
    </location>
</feature>
<dbReference type="Proteomes" id="UP000054874">
    <property type="component" value="Unassembled WGS sequence"/>
</dbReference>
<sequence>MGISKYNSEGYYDPVPQMAVNEIEKELHKWRPLVYICSPFSGDIEGNTQRARDYSRFAVDQGAVPLAPHLLLPQFMSEKTERDLALFMDMVFLGRCEQLWVFGKNISSGMAAEIDKAKQKKMKIRYFTEECQEVSKDEED</sequence>
<protein>
    <recommendedName>
        <fullName evidence="1">DUF7768 domain-containing protein</fullName>
    </recommendedName>
</protein>
<dbReference type="EMBL" id="LNAM01000013">
    <property type="protein sequence ID" value="KSV60433.1"/>
    <property type="molecule type" value="Genomic_DNA"/>
</dbReference>
<dbReference type="Pfam" id="PF24963">
    <property type="entry name" value="DUF7768"/>
    <property type="match status" value="1"/>
</dbReference>
<evidence type="ECO:0000259" key="1">
    <source>
        <dbReference type="Pfam" id="PF24963"/>
    </source>
</evidence>
<dbReference type="AlphaFoldDB" id="A0A0V8QIQ7"/>
<reference evidence="2 3" key="1">
    <citation type="submission" date="2015-11" db="EMBL/GenBank/DDBJ databases">
        <title>Butyribacter intestini gen. nov., sp. nov., a butyric acid-producing bacterium of the family Lachnospiraceae isolated from the human faeces.</title>
        <authorList>
            <person name="Zou Y."/>
            <person name="Xue W."/>
            <person name="Luo G."/>
            <person name="Lv M."/>
        </authorList>
    </citation>
    <scope>NUCLEOTIDE SEQUENCE [LARGE SCALE GENOMIC DNA]</scope>
    <source>
        <strain evidence="2 3">ACET-33324</strain>
    </source>
</reference>
<dbReference type="STRING" id="290052.ASU35_05605"/>
<dbReference type="InterPro" id="IPR056670">
    <property type="entry name" value="DUF7768"/>
</dbReference>
<dbReference type="RefSeq" id="WP_054740730.1">
    <property type="nucleotide sequence ID" value="NZ_CABMMD010000013.1"/>
</dbReference>
<dbReference type="Gene3D" id="3.40.50.10400">
    <property type="entry name" value="Hypothetical protein PA1492"/>
    <property type="match status" value="1"/>
</dbReference>
<proteinExistence type="predicted"/>
<accession>A0A0V8QIQ7</accession>
<evidence type="ECO:0000313" key="3">
    <source>
        <dbReference type="Proteomes" id="UP000054874"/>
    </source>
</evidence>
<organism evidence="2 3">
    <name type="scientific">Acetivibrio ethanolgignens</name>
    <dbReference type="NCBI Taxonomy" id="290052"/>
    <lineage>
        <taxon>Bacteria</taxon>
        <taxon>Bacillati</taxon>
        <taxon>Bacillota</taxon>
        <taxon>Clostridia</taxon>
        <taxon>Eubacteriales</taxon>
        <taxon>Oscillospiraceae</taxon>
        <taxon>Acetivibrio</taxon>
    </lineage>
</organism>
<dbReference type="OrthoDB" id="9807423at2"/>
<evidence type="ECO:0000313" key="2">
    <source>
        <dbReference type="EMBL" id="KSV60433.1"/>
    </source>
</evidence>
<name>A0A0V8QIQ7_9FIRM</name>
<comment type="caution">
    <text evidence="2">The sequence shown here is derived from an EMBL/GenBank/DDBJ whole genome shotgun (WGS) entry which is preliminary data.</text>
</comment>
<keyword evidence="3" id="KW-1185">Reference proteome</keyword>
<gene>
    <name evidence="2" type="ORF">ASU35_05605</name>
</gene>